<evidence type="ECO:0000256" key="2">
    <source>
        <dbReference type="SAM" id="MobiDB-lite"/>
    </source>
</evidence>
<gene>
    <name evidence="3" type="ORF">STAS_35331</name>
</gene>
<name>A0A5A7RJU9_STRAF</name>
<feature type="compositionally biased region" description="Basic and acidic residues" evidence="2">
    <location>
        <begin position="106"/>
        <end position="118"/>
    </location>
</feature>
<proteinExistence type="inferred from homology"/>
<dbReference type="InterPro" id="IPR045128">
    <property type="entry name" value="PI31-like"/>
</dbReference>
<organism evidence="3 4">
    <name type="scientific">Striga asiatica</name>
    <name type="common">Asiatic witchweed</name>
    <name type="synonym">Buchnera asiatica</name>
    <dbReference type="NCBI Taxonomy" id="4170"/>
    <lineage>
        <taxon>Eukaryota</taxon>
        <taxon>Viridiplantae</taxon>
        <taxon>Streptophyta</taxon>
        <taxon>Embryophyta</taxon>
        <taxon>Tracheophyta</taxon>
        <taxon>Spermatophyta</taxon>
        <taxon>Magnoliopsida</taxon>
        <taxon>eudicotyledons</taxon>
        <taxon>Gunneridae</taxon>
        <taxon>Pentapetalae</taxon>
        <taxon>asterids</taxon>
        <taxon>lamiids</taxon>
        <taxon>Lamiales</taxon>
        <taxon>Orobanchaceae</taxon>
        <taxon>Buchnereae</taxon>
        <taxon>Striga</taxon>
    </lineage>
</organism>
<dbReference type="GO" id="GO:0043161">
    <property type="term" value="P:proteasome-mediated ubiquitin-dependent protein catabolic process"/>
    <property type="evidence" value="ECO:0007669"/>
    <property type="project" value="InterPro"/>
</dbReference>
<sequence>MNDKLVVDVLKEGGSEPQLKKEVLDNKLDGLSASTCSNQPSSSEISRFEGGSMLVDPNDPRFFGFGFPENSQPGARFDPYGPPGVPGFGPAQFTRNPPRPGGGPHSDLHHFHDGSDFI</sequence>
<keyword evidence="4" id="KW-1185">Reference proteome</keyword>
<protein>
    <submittedName>
        <fullName evidence="3">Peptide methionine sulfoxide reductase MsrB</fullName>
    </submittedName>
</protein>
<dbReference type="Proteomes" id="UP000325081">
    <property type="component" value="Unassembled WGS sequence"/>
</dbReference>
<dbReference type="PANTHER" id="PTHR13266">
    <property type="entry name" value="PROTEASOME INHIBITOR"/>
    <property type="match status" value="1"/>
</dbReference>
<reference evidence="4" key="1">
    <citation type="journal article" date="2019" name="Curr. Biol.">
        <title>Genome Sequence of Striga asiatica Provides Insight into the Evolution of Plant Parasitism.</title>
        <authorList>
            <person name="Yoshida S."/>
            <person name="Kim S."/>
            <person name="Wafula E.K."/>
            <person name="Tanskanen J."/>
            <person name="Kim Y.M."/>
            <person name="Honaas L."/>
            <person name="Yang Z."/>
            <person name="Spallek T."/>
            <person name="Conn C.E."/>
            <person name="Ichihashi Y."/>
            <person name="Cheong K."/>
            <person name="Cui S."/>
            <person name="Der J.P."/>
            <person name="Gundlach H."/>
            <person name="Jiao Y."/>
            <person name="Hori C."/>
            <person name="Ishida J.K."/>
            <person name="Kasahara H."/>
            <person name="Kiba T."/>
            <person name="Kim M.S."/>
            <person name="Koo N."/>
            <person name="Laohavisit A."/>
            <person name="Lee Y.H."/>
            <person name="Lumba S."/>
            <person name="McCourt P."/>
            <person name="Mortimer J.C."/>
            <person name="Mutuku J.M."/>
            <person name="Nomura T."/>
            <person name="Sasaki-Sekimoto Y."/>
            <person name="Seto Y."/>
            <person name="Wang Y."/>
            <person name="Wakatake T."/>
            <person name="Sakakibara H."/>
            <person name="Demura T."/>
            <person name="Yamaguchi S."/>
            <person name="Yoneyama K."/>
            <person name="Manabe R.I."/>
            <person name="Nelson D.C."/>
            <person name="Schulman A.H."/>
            <person name="Timko M.P."/>
            <person name="dePamphilis C.W."/>
            <person name="Choi D."/>
            <person name="Shirasu K."/>
        </authorList>
    </citation>
    <scope>NUCLEOTIDE SEQUENCE [LARGE SCALE GENOMIC DNA]</scope>
    <source>
        <strain evidence="4">cv. UVA1</strain>
    </source>
</reference>
<evidence type="ECO:0000313" key="3">
    <source>
        <dbReference type="EMBL" id="GER57513.1"/>
    </source>
</evidence>
<comment type="caution">
    <text evidence="3">The sequence shown here is derived from an EMBL/GenBank/DDBJ whole genome shotgun (WGS) entry which is preliminary data.</text>
</comment>
<dbReference type="EMBL" id="BKCP01013403">
    <property type="protein sequence ID" value="GER57513.1"/>
    <property type="molecule type" value="Genomic_DNA"/>
</dbReference>
<dbReference type="OrthoDB" id="68090at2759"/>
<accession>A0A5A7RJU9</accession>
<feature type="region of interest" description="Disordered" evidence="2">
    <location>
        <begin position="66"/>
        <end position="118"/>
    </location>
</feature>
<evidence type="ECO:0000313" key="4">
    <source>
        <dbReference type="Proteomes" id="UP000325081"/>
    </source>
</evidence>
<dbReference type="PANTHER" id="PTHR13266:SF1">
    <property type="entry name" value="PROTEASOME INHIBITOR PI31 SUBUNIT"/>
    <property type="match status" value="1"/>
</dbReference>
<dbReference type="GO" id="GO:0004866">
    <property type="term" value="F:endopeptidase inhibitor activity"/>
    <property type="evidence" value="ECO:0007669"/>
    <property type="project" value="InterPro"/>
</dbReference>
<dbReference type="AlphaFoldDB" id="A0A5A7RJU9"/>
<dbReference type="GO" id="GO:0070628">
    <property type="term" value="F:proteasome binding"/>
    <property type="evidence" value="ECO:0007669"/>
    <property type="project" value="InterPro"/>
</dbReference>
<evidence type="ECO:0000256" key="1">
    <source>
        <dbReference type="ARBA" id="ARBA00006405"/>
    </source>
</evidence>
<comment type="similarity">
    <text evidence="1">Belongs to the proteasome inhibitor PI31 family.</text>
</comment>